<gene>
    <name evidence="9" type="ORF">A3860_12570</name>
</gene>
<evidence type="ECO:0000256" key="3">
    <source>
        <dbReference type="ARBA" id="ARBA00022692"/>
    </source>
</evidence>
<keyword evidence="5 7" id="KW-0472">Membrane</keyword>
<feature type="transmembrane region" description="Helical" evidence="7">
    <location>
        <begin position="356"/>
        <end position="375"/>
    </location>
</feature>
<sequence>MKTRYRKVVRDLTHDYSKNLLLVLAITIGIWGIGSILGGYGVIKREMRDNYMGTVPASATIELEDSISVSLIDSVKQLPGIKEAERHATVLARMKVGDRWNPLLLFVIDDFATKRTNKINHISGAVTPAEGTMLAERTAYMVMNAKEGDELIIKAPHGEPKKIKLTGTVQDAGLAPAWQEQTGYGYITLSTLHWLGEPQSFDQLRILVTGNQHSAQYITNKATVIANWLKTNGHPIHEIQVPPPGKHPHQSQMNAVMTIFIIFAFMILVLGAILVAESMATLMVKQVRQIGIMKTIGAGSFQIIRLYGLMMLIICVLALLIGIPLSQLTATAFYKQIAGLLNLEINNKDIPFSVPLIQIGSGIIIPLLAAAIPVIRGSRIPVRVALDNYGVSKNRPVAGSWLLKLSRIAGSSEIFMLSIRNIFRQRARLMLTVGLLAAGGAMFMTALNVSEAWNKDLQKIYEQRLFDMEVRLQSAVHADTVVNAIKEIPGVRIAEGWQYASTSFVKENNYEVTRTYPDKGHGSFTLQALPVPTRLLSTTIEEGQWLTATGANDVVLNQSARALSPAVKIGDPVALLVNGHTTLWRVIGFSKDYGMGAGAYVSLNAFTDQLHTTGKINMIKIAYANRSKAYAIQKNKEVESLLERENIAVSASIPVWLLKNAIAGHMKVLVNTLLSMAVMMGIVGILGLMSAMSMSILERTREIGVMRAIGATPNKIRRLIAGEGFLVGLISIFIAFLLSLLLSFYMGRMIGGMAFRTPLSLTLSFPAIIIWVLIIITGAYFATFFPARRANKITTREALAYE</sequence>
<feature type="domain" description="ABC3 transporter permease C-terminal" evidence="8">
    <location>
        <begin position="261"/>
        <end position="380"/>
    </location>
</feature>
<comment type="caution">
    <text evidence="9">The sequence shown here is derived from an EMBL/GenBank/DDBJ whole genome shotgun (WGS) entry which is preliminary data.</text>
</comment>
<keyword evidence="3 7" id="KW-0812">Transmembrane</keyword>
<keyword evidence="2" id="KW-1003">Cell membrane</keyword>
<feature type="transmembrane region" description="Helical" evidence="7">
    <location>
        <begin position="304"/>
        <end position="325"/>
    </location>
</feature>
<organism evidence="9 10">
    <name type="scientific">Niastella vici</name>
    <dbReference type="NCBI Taxonomy" id="1703345"/>
    <lineage>
        <taxon>Bacteria</taxon>
        <taxon>Pseudomonadati</taxon>
        <taxon>Bacteroidota</taxon>
        <taxon>Chitinophagia</taxon>
        <taxon>Chitinophagales</taxon>
        <taxon>Chitinophagaceae</taxon>
        <taxon>Niastella</taxon>
    </lineage>
</organism>
<evidence type="ECO:0000313" key="9">
    <source>
        <dbReference type="EMBL" id="OQP66331.1"/>
    </source>
</evidence>
<accession>A0A1V9G6Q2</accession>
<feature type="transmembrane region" description="Helical" evidence="7">
    <location>
        <begin position="673"/>
        <end position="697"/>
    </location>
</feature>
<feature type="transmembrane region" description="Helical" evidence="7">
    <location>
        <begin position="20"/>
        <end position="43"/>
    </location>
</feature>
<feature type="domain" description="ABC3 transporter permease C-terminal" evidence="8">
    <location>
        <begin position="675"/>
        <end position="793"/>
    </location>
</feature>
<feature type="transmembrane region" description="Helical" evidence="7">
    <location>
        <begin position="725"/>
        <end position="745"/>
    </location>
</feature>
<dbReference type="GO" id="GO:0005886">
    <property type="term" value="C:plasma membrane"/>
    <property type="evidence" value="ECO:0007669"/>
    <property type="project" value="UniProtKB-SubCell"/>
</dbReference>
<comment type="similarity">
    <text evidence="6">Belongs to the ABC-4 integral membrane protein family.</text>
</comment>
<dbReference type="RefSeq" id="WP_081145268.1">
    <property type="nucleotide sequence ID" value="NZ_LVYD01000002.1"/>
</dbReference>
<dbReference type="OrthoDB" id="9770036at2"/>
<evidence type="ECO:0000256" key="7">
    <source>
        <dbReference type="SAM" id="Phobius"/>
    </source>
</evidence>
<evidence type="ECO:0000256" key="6">
    <source>
        <dbReference type="ARBA" id="ARBA00038076"/>
    </source>
</evidence>
<dbReference type="EMBL" id="LVYD01000002">
    <property type="protein sequence ID" value="OQP66331.1"/>
    <property type="molecule type" value="Genomic_DNA"/>
</dbReference>
<dbReference type="GO" id="GO:0022857">
    <property type="term" value="F:transmembrane transporter activity"/>
    <property type="evidence" value="ECO:0007669"/>
    <property type="project" value="TreeGrafter"/>
</dbReference>
<dbReference type="Proteomes" id="UP000192796">
    <property type="component" value="Unassembled WGS sequence"/>
</dbReference>
<protein>
    <recommendedName>
        <fullName evidence="8">ABC3 transporter permease C-terminal domain-containing protein</fullName>
    </recommendedName>
</protein>
<comment type="subcellular location">
    <subcellularLocation>
        <location evidence="1">Cell membrane</location>
        <topology evidence="1">Multi-pass membrane protein</topology>
    </subcellularLocation>
</comment>
<evidence type="ECO:0000259" key="8">
    <source>
        <dbReference type="Pfam" id="PF02687"/>
    </source>
</evidence>
<reference evidence="9 10" key="1">
    <citation type="submission" date="2016-03" db="EMBL/GenBank/DDBJ databases">
        <title>Niastella vici sp. nov., isolated from farmland soil.</title>
        <authorList>
            <person name="Chen L."/>
            <person name="Wang D."/>
            <person name="Yang S."/>
            <person name="Wang G."/>
        </authorList>
    </citation>
    <scope>NUCLEOTIDE SEQUENCE [LARGE SCALE GENOMIC DNA]</scope>
    <source>
        <strain evidence="9 10">DJ57</strain>
    </source>
</reference>
<name>A0A1V9G6Q2_9BACT</name>
<evidence type="ECO:0000256" key="2">
    <source>
        <dbReference type="ARBA" id="ARBA00022475"/>
    </source>
</evidence>
<dbReference type="PANTHER" id="PTHR30572:SF4">
    <property type="entry name" value="ABC TRANSPORTER PERMEASE YTRF"/>
    <property type="match status" value="1"/>
</dbReference>
<evidence type="ECO:0000313" key="10">
    <source>
        <dbReference type="Proteomes" id="UP000192796"/>
    </source>
</evidence>
<evidence type="ECO:0000256" key="4">
    <source>
        <dbReference type="ARBA" id="ARBA00022989"/>
    </source>
</evidence>
<keyword evidence="10" id="KW-1185">Reference proteome</keyword>
<dbReference type="PANTHER" id="PTHR30572">
    <property type="entry name" value="MEMBRANE COMPONENT OF TRANSPORTER-RELATED"/>
    <property type="match status" value="1"/>
</dbReference>
<feature type="transmembrane region" description="Helical" evidence="7">
    <location>
        <begin position="429"/>
        <end position="449"/>
    </location>
</feature>
<keyword evidence="4 7" id="KW-1133">Transmembrane helix</keyword>
<proteinExistence type="inferred from homology"/>
<dbReference type="AlphaFoldDB" id="A0A1V9G6Q2"/>
<dbReference type="STRING" id="1703345.A3860_12570"/>
<dbReference type="InterPro" id="IPR003838">
    <property type="entry name" value="ABC3_permease_C"/>
</dbReference>
<evidence type="ECO:0000256" key="5">
    <source>
        <dbReference type="ARBA" id="ARBA00023136"/>
    </source>
</evidence>
<feature type="transmembrane region" description="Helical" evidence="7">
    <location>
        <begin position="256"/>
        <end position="284"/>
    </location>
</feature>
<dbReference type="Pfam" id="PF02687">
    <property type="entry name" value="FtsX"/>
    <property type="match status" value="2"/>
</dbReference>
<dbReference type="InterPro" id="IPR050250">
    <property type="entry name" value="Macrolide_Exporter_MacB"/>
</dbReference>
<evidence type="ECO:0000256" key="1">
    <source>
        <dbReference type="ARBA" id="ARBA00004651"/>
    </source>
</evidence>
<feature type="transmembrane region" description="Helical" evidence="7">
    <location>
        <begin position="765"/>
        <end position="787"/>
    </location>
</feature>